<dbReference type="PATRIC" id="fig|1727163.4.peg.2450"/>
<sequence length="237" mass="26522">MKPTHNISVFLIVSIFQLLFGWKGMAQGIPNLGQTDRWMQGALAAIERKDYQTANELFRSLIESGLPLPEEMPYYFAETLFELGQFNNSKNFLDKYLELTGQTGRNLQGAKELKQKLTKPLAEISACGLCDSKGYRYEVCATCMGQKKQEQTCDYCKGKTIVGCSKCAATGMIKKINVFNQVEIFECERCNAKGRLTCPECQGTGKQVSECKTCLGAGRVTGEVLCDHHDHEEQEKK</sequence>
<name>A0A142EPQ1_9BACT</name>
<reference evidence="1 2" key="2">
    <citation type="journal article" date="2016" name="Genome Announc.">
        <title>Complete Genome Sequence of Algoriphagus sp. Strain M8-2, Isolated from a Brackish Lake.</title>
        <authorList>
            <person name="Muraguchi Y."/>
            <person name="Kushimoto K."/>
            <person name="Ohtsubo Y."/>
            <person name="Suzuki T."/>
            <person name="Dohra H."/>
            <person name="Kimbara K."/>
            <person name="Shintani M."/>
        </authorList>
    </citation>
    <scope>NUCLEOTIDE SEQUENCE [LARGE SCALE GENOMIC DNA]</scope>
    <source>
        <strain evidence="1 2">M8-2</strain>
    </source>
</reference>
<dbReference type="KEGG" id="alm:AO498_11715"/>
<protein>
    <submittedName>
        <fullName evidence="1">Molecular chaperone DnaJ</fullName>
    </submittedName>
</protein>
<reference evidence="2" key="1">
    <citation type="submission" date="2015-09" db="EMBL/GenBank/DDBJ databases">
        <title>Complete sequence of Algoriphagus sp. M8-2.</title>
        <authorList>
            <person name="Shintani M."/>
        </authorList>
    </citation>
    <scope>NUCLEOTIDE SEQUENCE [LARGE SCALE GENOMIC DNA]</scope>
    <source>
        <strain evidence="2">M8-2</strain>
    </source>
</reference>
<dbReference type="Proteomes" id="UP000073816">
    <property type="component" value="Chromosome"/>
</dbReference>
<proteinExistence type="predicted"/>
<dbReference type="STRING" id="1727163.AO498_11715"/>
<dbReference type="PANTHER" id="PTHR15852">
    <property type="entry name" value="PLASTID TRANSCRIPTIONALLY ACTIVE PROTEIN"/>
    <property type="match status" value="1"/>
</dbReference>
<dbReference type="AlphaFoldDB" id="A0A142EPQ1"/>
<organism evidence="1 2">
    <name type="scientific">Algoriphagus sanaruensis</name>
    <dbReference type="NCBI Taxonomy" id="1727163"/>
    <lineage>
        <taxon>Bacteria</taxon>
        <taxon>Pseudomonadati</taxon>
        <taxon>Bacteroidota</taxon>
        <taxon>Cytophagia</taxon>
        <taxon>Cytophagales</taxon>
        <taxon>Cyclobacteriaceae</taxon>
        <taxon>Algoriphagus</taxon>
    </lineage>
</organism>
<dbReference type="Gene3D" id="1.25.40.10">
    <property type="entry name" value="Tetratricopeptide repeat domain"/>
    <property type="match status" value="1"/>
</dbReference>
<dbReference type="SUPFAM" id="SSF48452">
    <property type="entry name" value="TPR-like"/>
    <property type="match status" value="1"/>
</dbReference>
<evidence type="ECO:0000313" key="2">
    <source>
        <dbReference type="Proteomes" id="UP000073816"/>
    </source>
</evidence>
<accession>A0A142EPQ1</accession>
<dbReference type="InterPro" id="IPR011990">
    <property type="entry name" value="TPR-like_helical_dom_sf"/>
</dbReference>
<evidence type="ECO:0000313" key="1">
    <source>
        <dbReference type="EMBL" id="AMQ57106.1"/>
    </source>
</evidence>
<dbReference type="EMBL" id="CP012836">
    <property type="protein sequence ID" value="AMQ57106.1"/>
    <property type="molecule type" value="Genomic_DNA"/>
</dbReference>
<keyword evidence="2" id="KW-1185">Reference proteome</keyword>
<dbReference type="PANTHER" id="PTHR15852:SF54">
    <property type="entry name" value="PROTEIN SSUH2 HOMOLOG"/>
    <property type="match status" value="1"/>
</dbReference>
<gene>
    <name evidence="1" type="ORF">AO498_11715</name>
</gene>
<dbReference type="RefSeq" id="WP_236778594.1">
    <property type="nucleotide sequence ID" value="NZ_CP012836.1"/>
</dbReference>